<dbReference type="GO" id="GO:0005886">
    <property type="term" value="C:plasma membrane"/>
    <property type="evidence" value="ECO:0007669"/>
    <property type="project" value="TreeGrafter"/>
</dbReference>
<dbReference type="CDD" id="cd01949">
    <property type="entry name" value="GGDEF"/>
    <property type="match status" value="1"/>
</dbReference>
<gene>
    <name evidence="5" type="ORF">HHL28_01815</name>
</gene>
<comment type="catalytic activity">
    <reaction evidence="2">
        <text>2 GTP = 3',3'-c-di-GMP + 2 diphosphate</text>
        <dbReference type="Rhea" id="RHEA:24898"/>
        <dbReference type="ChEBI" id="CHEBI:33019"/>
        <dbReference type="ChEBI" id="CHEBI:37565"/>
        <dbReference type="ChEBI" id="CHEBI:58805"/>
        <dbReference type="EC" id="2.7.7.65"/>
    </reaction>
</comment>
<dbReference type="InterPro" id="IPR000160">
    <property type="entry name" value="GGDEF_dom"/>
</dbReference>
<dbReference type="InterPro" id="IPR029787">
    <property type="entry name" value="Nucleotide_cyclase"/>
</dbReference>
<dbReference type="PANTHER" id="PTHR45138:SF9">
    <property type="entry name" value="DIGUANYLATE CYCLASE DGCM-RELATED"/>
    <property type="match status" value="1"/>
</dbReference>
<dbReference type="FunFam" id="3.30.70.270:FF:000001">
    <property type="entry name" value="Diguanylate cyclase domain protein"/>
    <property type="match status" value="1"/>
</dbReference>
<evidence type="ECO:0000313" key="5">
    <source>
        <dbReference type="EMBL" id="QJE72007.1"/>
    </source>
</evidence>
<proteinExistence type="predicted"/>
<dbReference type="Pfam" id="PF00990">
    <property type="entry name" value="GGDEF"/>
    <property type="match status" value="1"/>
</dbReference>
<evidence type="ECO:0000313" key="6">
    <source>
        <dbReference type="Proteomes" id="UP000501891"/>
    </source>
</evidence>
<evidence type="ECO:0000256" key="2">
    <source>
        <dbReference type="ARBA" id="ARBA00034247"/>
    </source>
</evidence>
<protein>
    <recommendedName>
        <fullName evidence="1">diguanylate cyclase</fullName>
        <ecNumber evidence="1">2.7.7.65</ecNumber>
    </recommendedName>
</protein>
<feature type="domain" description="GGDEF" evidence="4">
    <location>
        <begin position="208"/>
        <end position="343"/>
    </location>
</feature>
<evidence type="ECO:0000256" key="1">
    <source>
        <dbReference type="ARBA" id="ARBA00012528"/>
    </source>
</evidence>
<dbReference type="SUPFAM" id="SSF55073">
    <property type="entry name" value="Nucleotide cyclase"/>
    <property type="match status" value="1"/>
</dbReference>
<dbReference type="GO" id="GO:0052621">
    <property type="term" value="F:diguanylate cyclase activity"/>
    <property type="evidence" value="ECO:0007669"/>
    <property type="project" value="UniProtKB-EC"/>
</dbReference>
<dbReference type="Gene3D" id="3.30.70.270">
    <property type="match status" value="1"/>
</dbReference>
<dbReference type="EC" id="2.7.7.65" evidence="1"/>
<dbReference type="PANTHER" id="PTHR45138">
    <property type="entry name" value="REGULATORY COMPONENTS OF SENSORY TRANSDUCTION SYSTEM"/>
    <property type="match status" value="1"/>
</dbReference>
<dbReference type="InterPro" id="IPR050469">
    <property type="entry name" value="Diguanylate_Cyclase"/>
</dbReference>
<dbReference type="AlphaFoldDB" id="A0A858R3Q1"/>
<organism evidence="5 6">
    <name type="scientific">Aerophototrophica crusticola</name>
    <dbReference type="NCBI Taxonomy" id="1709002"/>
    <lineage>
        <taxon>Bacteria</taxon>
        <taxon>Pseudomonadati</taxon>
        <taxon>Pseudomonadota</taxon>
        <taxon>Alphaproteobacteria</taxon>
        <taxon>Rhodospirillales</taxon>
        <taxon>Rhodospirillaceae</taxon>
        <taxon>Aerophototrophica</taxon>
    </lineage>
</organism>
<accession>A0A858R3Q1</accession>
<evidence type="ECO:0000259" key="4">
    <source>
        <dbReference type="PROSITE" id="PS50887"/>
    </source>
</evidence>
<keyword evidence="3" id="KW-0175">Coiled coil</keyword>
<dbReference type="GO" id="GO:1902201">
    <property type="term" value="P:negative regulation of bacterial-type flagellum-dependent cell motility"/>
    <property type="evidence" value="ECO:0007669"/>
    <property type="project" value="TreeGrafter"/>
</dbReference>
<dbReference type="EMBL" id="CP051775">
    <property type="protein sequence ID" value="QJE72007.1"/>
    <property type="molecule type" value="Genomic_DNA"/>
</dbReference>
<dbReference type="InterPro" id="IPR043128">
    <property type="entry name" value="Rev_trsase/Diguanyl_cyclase"/>
</dbReference>
<dbReference type="GO" id="GO:0043709">
    <property type="term" value="P:cell adhesion involved in single-species biofilm formation"/>
    <property type="evidence" value="ECO:0007669"/>
    <property type="project" value="TreeGrafter"/>
</dbReference>
<feature type="coiled-coil region" evidence="3">
    <location>
        <begin position="150"/>
        <end position="177"/>
    </location>
</feature>
<sequence>MQLFIQTIDQASRIAHRAMDRMREENIPPSPENYTVWYAYYSGNYPDLVRAVDILASNNQTFTEQHCVDLYRQFFANDAEVEAVRDAGQKLHASVTEVLSALKGAGADVDRYGHTLQAAGDALGIARTLEQLKSLVQTMASETELMAARNKSLQSELTSSADKIESMRRDLDSVRREALTDGLTGIANRKRFDQTLRDAAVGAMERGQPLVLLMVDIDHFKRFNDTHGHVAGDNVLKLVARTLTEQVKGKDTPCRYGGEEFAIVLPETRLEDALTLAEQIRNAVASRKIVKRTTGESMGTITLSVGAARYRPGEPLTKLVQRADAALYAAKTGGRNRVLADADDVAEKVG</sequence>
<dbReference type="KEGG" id="acru:HHL28_01815"/>
<dbReference type="NCBIfam" id="TIGR00254">
    <property type="entry name" value="GGDEF"/>
    <property type="match status" value="1"/>
</dbReference>
<evidence type="ECO:0000256" key="3">
    <source>
        <dbReference type="SAM" id="Coils"/>
    </source>
</evidence>
<dbReference type="Proteomes" id="UP000501891">
    <property type="component" value="Chromosome"/>
</dbReference>
<reference evidence="5" key="1">
    <citation type="submission" date="2020-04" db="EMBL/GenBank/DDBJ databases">
        <title>A desert anoxygenic phototrophic bacterium fixes CO2 using RubisCO under aerobic conditions.</title>
        <authorList>
            <person name="Tang K."/>
        </authorList>
    </citation>
    <scope>NUCLEOTIDE SEQUENCE [LARGE SCALE GENOMIC DNA]</scope>
    <source>
        <strain evidence="5">MIMtkB3</strain>
    </source>
</reference>
<keyword evidence="6" id="KW-1185">Reference proteome</keyword>
<name>A0A858R3Q1_9PROT</name>
<dbReference type="PROSITE" id="PS50887">
    <property type="entry name" value="GGDEF"/>
    <property type="match status" value="1"/>
</dbReference>
<dbReference type="SMART" id="SM00267">
    <property type="entry name" value="GGDEF"/>
    <property type="match status" value="1"/>
</dbReference>